<dbReference type="PANTHER" id="PTHR30336:SF20">
    <property type="entry name" value="DUF218 DOMAIN-CONTAINING PROTEIN"/>
    <property type="match status" value="1"/>
</dbReference>
<protein>
    <recommendedName>
        <fullName evidence="2">DUF218 domain-containing protein</fullName>
    </recommendedName>
</protein>
<comment type="caution">
    <text evidence="3">The sequence shown here is derived from an EMBL/GenBank/DDBJ whole genome shotgun (WGS) entry which is preliminary data.</text>
</comment>
<feature type="domain" description="DUF218" evidence="2">
    <location>
        <begin position="58"/>
        <end position="202"/>
    </location>
</feature>
<dbReference type="Gene3D" id="3.40.50.620">
    <property type="entry name" value="HUPs"/>
    <property type="match status" value="1"/>
</dbReference>
<sequence length="225" mass="24497">MPVVTIPRPWTARWLHTRWWVWLLRVVAILVLAGVMISVFTMIQIWVVGRSDDQHRSDVLIVLGASQFNGRPSAVFAARLDHALALYRAGVAPRIVTVGGSQVGDVYTEARAAANYLVSRGVPASAVVVVGEGRDTLGSLRAVARIMAVNRWRSAVVVTDPWHSLRSRTIARDLDIDAVTSPVTTGPATHGIATTLRYIVREGAAYRFYQLFHRATPVGAAPGAL</sequence>
<accession>A0ABR5F5L8</accession>
<proteinExistence type="predicted"/>
<evidence type="ECO:0000313" key="3">
    <source>
        <dbReference type="EMBL" id="KLL11947.1"/>
    </source>
</evidence>
<dbReference type="InterPro" id="IPR014729">
    <property type="entry name" value="Rossmann-like_a/b/a_fold"/>
</dbReference>
<dbReference type="CDD" id="cd06259">
    <property type="entry name" value="YdcF-like"/>
    <property type="match status" value="1"/>
</dbReference>
<feature type="transmembrane region" description="Helical" evidence="1">
    <location>
        <begin position="20"/>
        <end position="47"/>
    </location>
</feature>
<dbReference type="PANTHER" id="PTHR30336">
    <property type="entry name" value="INNER MEMBRANE PROTEIN, PROBABLE PERMEASE"/>
    <property type="match status" value="1"/>
</dbReference>
<organism evidence="3 4">
    <name type="scientific">Protofrankia coriariae</name>
    <dbReference type="NCBI Taxonomy" id="1562887"/>
    <lineage>
        <taxon>Bacteria</taxon>
        <taxon>Bacillati</taxon>
        <taxon>Actinomycetota</taxon>
        <taxon>Actinomycetes</taxon>
        <taxon>Frankiales</taxon>
        <taxon>Frankiaceae</taxon>
        <taxon>Protofrankia</taxon>
    </lineage>
</organism>
<dbReference type="Pfam" id="PF02698">
    <property type="entry name" value="DUF218"/>
    <property type="match status" value="1"/>
</dbReference>
<keyword evidence="1" id="KW-0812">Transmembrane</keyword>
<keyword evidence="4" id="KW-1185">Reference proteome</keyword>
<reference evidence="3 4" key="1">
    <citation type="submission" date="2014-12" db="EMBL/GenBank/DDBJ databases">
        <title>Frankia sp. BMG5.1 draft genome.</title>
        <authorList>
            <person name="Gtari M."/>
            <person name="Ghodhbane-Gtari F."/>
            <person name="Nouioui I."/>
            <person name="Ktari A."/>
            <person name="Hezbri K."/>
            <person name="Mimouni W."/>
            <person name="Sbissi I."/>
            <person name="Ayari A."/>
            <person name="Yamanaka T."/>
            <person name="Normand P."/>
            <person name="Tisa L.S."/>
            <person name="Boudabous A."/>
        </authorList>
    </citation>
    <scope>NUCLEOTIDE SEQUENCE [LARGE SCALE GENOMIC DNA]</scope>
    <source>
        <strain evidence="3 4">BMG5.1</strain>
    </source>
</reference>
<keyword evidence="1" id="KW-0472">Membrane</keyword>
<gene>
    <name evidence="3" type="ORF">FrCorBMG51_08000</name>
</gene>
<keyword evidence="1" id="KW-1133">Transmembrane helix</keyword>
<evidence type="ECO:0000256" key="1">
    <source>
        <dbReference type="SAM" id="Phobius"/>
    </source>
</evidence>
<evidence type="ECO:0000313" key="4">
    <source>
        <dbReference type="Proteomes" id="UP000035425"/>
    </source>
</evidence>
<dbReference type="InterPro" id="IPR051599">
    <property type="entry name" value="Cell_Envelope_Assoc"/>
</dbReference>
<name>A0ABR5F5L8_9ACTN</name>
<dbReference type="Proteomes" id="UP000035425">
    <property type="component" value="Unassembled WGS sequence"/>
</dbReference>
<dbReference type="EMBL" id="JWIO01000009">
    <property type="protein sequence ID" value="KLL11947.1"/>
    <property type="molecule type" value="Genomic_DNA"/>
</dbReference>
<evidence type="ECO:0000259" key="2">
    <source>
        <dbReference type="Pfam" id="PF02698"/>
    </source>
</evidence>
<dbReference type="InterPro" id="IPR003848">
    <property type="entry name" value="DUF218"/>
</dbReference>